<dbReference type="Proteomes" id="UP000242469">
    <property type="component" value="Unassembled WGS sequence"/>
</dbReference>
<evidence type="ECO:0000313" key="2">
    <source>
        <dbReference type="Proteomes" id="UP000242469"/>
    </source>
</evidence>
<dbReference type="EMBL" id="FNRJ01000001">
    <property type="protein sequence ID" value="SEA13773.1"/>
    <property type="molecule type" value="Genomic_DNA"/>
</dbReference>
<dbReference type="RefSeq" id="WP_091822679.1">
    <property type="nucleotide sequence ID" value="NZ_FNRJ01000001.1"/>
</dbReference>
<gene>
    <name evidence="1" type="ORF">SAMN02745729_101560</name>
</gene>
<proteinExistence type="predicted"/>
<dbReference type="STRING" id="1122198.SAMN02745729_101560"/>
<accession>A0A1H3YQG0</accession>
<dbReference type="OrthoDB" id="5750169at2"/>
<protein>
    <submittedName>
        <fullName evidence="1">Uncharacterized protein</fullName>
    </submittedName>
</protein>
<sequence>MQKWIGAGVLVVVAGGGLAWQQGWLGAGGSPTEMAAHVPADTVMYLGGSADPGLVQLMRDTPLMPVSQSELSELIQELHNAGEDSPAARFARHLLADLLTHSTTYGTLVDHYGFDLASPQAIYMDGLVPVIRIGVTDEATFWAPLDEASAASGLSSTDTQLGDTTVRTWRLNPEDDRSVDLAIRVKDGVATISFFIYSDDLAAKRLRMALDLPEQSLADSGELQEIQKTYGLDESMTAFIHLERLARGILEPGSNSLAHQLHPVIQASSGKSIEQQLEASCRNELVALIAQMPRLVAGNTGPTSGSELNSRSVLELKNGAVVENLSKLRGHIPAHSREVDNQILGLGLGLNIDNLVPATTALWNQFTQADFSCPQLVSAQQQMANVSPAMMGLFAGMAQGTSGAGFSLYDLQLSPTQPIPEQYDFLLSIATANPQPLLSLLSSTPFGRMISIPQDGSLKELDLSFVAPGMSVNAGIQGNHIVVFKGEKAQQAVDKIGAESLDANGLNSLSINYPRLADLVDQIPAPIAAQMDTGTETGCVSQVQLSELLRAQAGSIGYHSDINAQGWVTDMDMRLATGNRDAIDPVGNFVVVDKTFECEVGEEAGYEEIRKDGTGRYVYADTDCELYQSNYNWSIEGRTMKINTIDAQSRESCAQEWAPAEATNSQCLLISTDNGFRCLFDGEQGKTLLHYIPE</sequence>
<evidence type="ECO:0000313" key="1">
    <source>
        <dbReference type="EMBL" id="SEA13773.1"/>
    </source>
</evidence>
<organism evidence="1 2">
    <name type="scientific">Marinobacterium iners DSM 11526</name>
    <dbReference type="NCBI Taxonomy" id="1122198"/>
    <lineage>
        <taxon>Bacteria</taxon>
        <taxon>Pseudomonadati</taxon>
        <taxon>Pseudomonadota</taxon>
        <taxon>Gammaproteobacteria</taxon>
        <taxon>Oceanospirillales</taxon>
        <taxon>Oceanospirillaceae</taxon>
        <taxon>Marinobacterium</taxon>
    </lineage>
</organism>
<dbReference type="AlphaFoldDB" id="A0A1H3YQG0"/>
<reference evidence="2" key="1">
    <citation type="submission" date="2016-10" db="EMBL/GenBank/DDBJ databases">
        <authorList>
            <person name="Varghese N."/>
            <person name="Submissions S."/>
        </authorList>
    </citation>
    <scope>NUCLEOTIDE SEQUENCE [LARGE SCALE GENOMIC DNA]</scope>
    <source>
        <strain evidence="2">DSM 11526</strain>
    </source>
</reference>
<name>A0A1H3YQG0_9GAMM</name>
<keyword evidence="2" id="KW-1185">Reference proteome</keyword>